<name>A0ACB8F8B5_9SAUR</name>
<evidence type="ECO:0000313" key="2">
    <source>
        <dbReference type="Proteomes" id="UP000827872"/>
    </source>
</evidence>
<proteinExistence type="predicted"/>
<dbReference type="EMBL" id="CM037621">
    <property type="protein sequence ID" value="KAH8001657.1"/>
    <property type="molecule type" value="Genomic_DNA"/>
</dbReference>
<sequence>MHDKPKSTIPSPRQPNPARETLAAAPGWQRGASEGCFLADKQLVPAEAWPGTLRGKWDQLLQAKGMEQPENSERSLGVEPGPASPCCLCRLKHPRAQSARLPLVPAGMTGTLQGKWDQLHQTKGMEQPECNERSLEGAAAAAATCSNSLSSASSETSMCSEAEKAPVLGRRHSCRRFIWLKIFGCRR</sequence>
<reference evidence="1" key="1">
    <citation type="submission" date="2021-08" db="EMBL/GenBank/DDBJ databases">
        <title>The first chromosome-level gecko genome reveals the dynamic sex chromosomes of Neotropical dwarf geckos (Sphaerodactylidae: Sphaerodactylus).</title>
        <authorList>
            <person name="Pinto B.J."/>
            <person name="Keating S.E."/>
            <person name="Gamble T."/>
        </authorList>
    </citation>
    <scope>NUCLEOTIDE SEQUENCE</scope>
    <source>
        <strain evidence="1">TG3544</strain>
    </source>
</reference>
<dbReference type="Proteomes" id="UP000827872">
    <property type="component" value="Linkage Group LG08"/>
</dbReference>
<gene>
    <name evidence="1" type="ORF">K3G42_013594</name>
</gene>
<organism evidence="1 2">
    <name type="scientific">Sphaerodactylus townsendi</name>
    <dbReference type="NCBI Taxonomy" id="933632"/>
    <lineage>
        <taxon>Eukaryota</taxon>
        <taxon>Metazoa</taxon>
        <taxon>Chordata</taxon>
        <taxon>Craniata</taxon>
        <taxon>Vertebrata</taxon>
        <taxon>Euteleostomi</taxon>
        <taxon>Lepidosauria</taxon>
        <taxon>Squamata</taxon>
        <taxon>Bifurcata</taxon>
        <taxon>Gekkota</taxon>
        <taxon>Sphaerodactylidae</taxon>
        <taxon>Sphaerodactylus</taxon>
    </lineage>
</organism>
<accession>A0ACB8F8B5</accession>
<protein>
    <submittedName>
        <fullName evidence="1">Uncharacterized protein</fullName>
    </submittedName>
</protein>
<evidence type="ECO:0000313" key="1">
    <source>
        <dbReference type="EMBL" id="KAH8001657.1"/>
    </source>
</evidence>
<comment type="caution">
    <text evidence="1">The sequence shown here is derived from an EMBL/GenBank/DDBJ whole genome shotgun (WGS) entry which is preliminary data.</text>
</comment>
<keyword evidence="2" id="KW-1185">Reference proteome</keyword>